<reference evidence="2" key="1">
    <citation type="submission" date="2016-05" db="EMBL/GenBank/DDBJ databases">
        <title>Draft genome of Corynebacterium afermentans subsp. afermentans LCDC 88199T.</title>
        <authorList>
            <person name="Bernier A.-M."/>
            <person name="Bernard K."/>
        </authorList>
    </citation>
    <scope>NUCLEOTIDE SEQUENCE [LARGE SCALE GENOMIC DNA]</scope>
    <source>
        <strain evidence="2">NML02-A-017</strain>
    </source>
</reference>
<gene>
    <name evidence="1" type="ORF">A7P95_06670</name>
</gene>
<comment type="caution">
    <text evidence="1">The sequence shown here is derived from an EMBL/GenBank/DDBJ whole genome shotgun (WGS) entry which is preliminary data.</text>
</comment>
<dbReference type="AlphaFoldDB" id="A0A1A9RVL6"/>
<keyword evidence="2" id="KW-1185">Reference proteome</keyword>
<accession>A0A1A9RVL6</accession>
<evidence type="ECO:0000313" key="1">
    <source>
        <dbReference type="EMBL" id="OAM27592.1"/>
    </source>
</evidence>
<name>A0A1A9RVL6_9NEIS</name>
<proteinExistence type="predicted"/>
<evidence type="ECO:0000313" key="2">
    <source>
        <dbReference type="Proteomes" id="UP000077885"/>
    </source>
</evidence>
<protein>
    <submittedName>
        <fullName evidence="1">Uncharacterized protein</fullName>
    </submittedName>
</protein>
<dbReference type="Proteomes" id="UP000077885">
    <property type="component" value="Unassembled WGS sequence"/>
</dbReference>
<dbReference type="EMBL" id="LXSL01000022">
    <property type="protein sequence ID" value="OAM27592.1"/>
    <property type="molecule type" value="Genomic_DNA"/>
</dbReference>
<organism evidence="1 2">
    <name type="scientific">Eikenella longinqua</name>
    <dbReference type="NCBI Taxonomy" id="1795827"/>
    <lineage>
        <taxon>Bacteria</taxon>
        <taxon>Pseudomonadati</taxon>
        <taxon>Pseudomonadota</taxon>
        <taxon>Betaproteobacteria</taxon>
        <taxon>Neisseriales</taxon>
        <taxon>Neisseriaceae</taxon>
        <taxon>Eikenella</taxon>
    </lineage>
</organism>
<sequence>MTNFSCFFIDYFSVKYIHFLLAHIMGNFLLHRVTGTSYHNRIQCMMSIVFFACFMQAPATTEQGSNLPIGGKYLFLTTAF</sequence>